<feature type="compositionally biased region" description="Basic and acidic residues" evidence="7">
    <location>
        <begin position="166"/>
        <end position="176"/>
    </location>
</feature>
<dbReference type="InterPro" id="IPR017441">
    <property type="entry name" value="Protein_kinase_ATP_BS"/>
</dbReference>
<keyword evidence="3 6" id="KW-0547">Nucleotide-binding</keyword>
<dbReference type="InterPro" id="IPR011009">
    <property type="entry name" value="Kinase-like_dom_sf"/>
</dbReference>
<dbReference type="FunFam" id="1.10.510.10:FF:000224">
    <property type="entry name" value="serine/threonine-protein kinase mph1 isoform X1"/>
    <property type="match status" value="1"/>
</dbReference>
<dbReference type="PROSITE" id="PS50011">
    <property type="entry name" value="PROTEIN_KINASE_DOM"/>
    <property type="match status" value="1"/>
</dbReference>
<dbReference type="GO" id="GO:0034501">
    <property type="term" value="P:protein localization to kinetochore"/>
    <property type="evidence" value="ECO:0007669"/>
    <property type="project" value="TreeGrafter"/>
</dbReference>
<dbReference type="GO" id="GO:0007094">
    <property type="term" value="P:mitotic spindle assembly checkpoint signaling"/>
    <property type="evidence" value="ECO:0007669"/>
    <property type="project" value="TreeGrafter"/>
</dbReference>
<feature type="compositionally biased region" description="Low complexity" evidence="7">
    <location>
        <begin position="223"/>
        <end position="233"/>
    </location>
</feature>
<dbReference type="SMART" id="SM00220">
    <property type="entry name" value="S_TKc"/>
    <property type="match status" value="1"/>
</dbReference>
<sequence length="643" mass="69984">MDQAKSILMSGIDVSAQPLDALKDELNVLDSPKNDIAPPQAPLSEPAKSTVEPPPTPQAALSTSVVPTPQSASATSAASLASKEKMKRLLASLNRSMNNRERPACVSVPESPVPIPSDSVSQSTPMHGATSTHIEVPVQKERAHNTSKVESPTVPLVVEKSSPKLTEPDSASKSEQPRQAAPKAEPSNDSHPRPIPTHQPFEHPPLPRTLPTSAAELPPVPASQSKIQSISSKFRNTGQPAPLDIPKSVEEESTPLAPEGKQPKQPGSFEYLTPIKSEDEEADSPVPQRAGRASDAIPSKPPALESNHKGLYITVNRVPYKRIELIGRGASSKVYKVISESGKILALKKVKLDRQDPLAIEGYLNEIQLLKKLVNSDAIITLVDSEICADRKSLLLLLEYGEIDLAHLLLKDKSLIGNLNFIRLQWTQMLQAVQQIHNEKIVHSDLKPANFLIVEGKLKLIDFGIAKSIPSDTTNIQRDYQTGTLNYMAPEAIMFTESNSKGQHLKLGRASDIWSLGCILYQLVYGQPPFAALPIVQKLNAIVDSNFHIAFGEVSDSSLLQVMKSCLNRDPKARMTIPELLAHPFLHPQTAGEGTVLVSKMDLLKVLKAGIELGRRTGDRGDVGKDTLDAYVESIYAELVRRK</sequence>
<name>A0A1Y2BP31_9FUNG</name>
<keyword evidence="10" id="KW-1185">Reference proteome</keyword>
<evidence type="ECO:0000256" key="4">
    <source>
        <dbReference type="ARBA" id="ARBA00022777"/>
    </source>
</evidence>
<dbReference type="STRING" id="329046.A0A1Y2BP31"/>
<keyword evidence="2" id="KW-0808">Transferase</keyword>
<feature type="compositionally biased region" description="Low complexity" evidence="7">
    <location>
        <begin position="71"/>
        <end position="81"/>
    </location>
</feature>
<feature type="compositionally biased region" description="Low complexity" evidence="7">
    <location>
        <begin position="106"/>
        <end position="123"/>
    </location>
</feature>
<evidence type="ECO:0000256" key="3">
    <source>
        <dbReference type="ARBA" id="ARBA00022741"/>
    </source>
</evidence>
<dbReference type="GO" id="GO:0000776">
    <property type="term" value="C:kinetochore"/>
    <property type="evidence" value="ECO:0007669"/>
    <property type="project" value="TreeGrafter"/>
</dbReference>
<dbReference type="GO" id="GO:0004712">
    <property type="term" value="F:protein serine/threonine/tyrosine kinase activity"/>
    <property type="evidence" value="ECO:0007669"/>
    <property type="project" value="TreeGrafter"/>
</dbReference>
<evidence type="ECO:0000256" key="6">
    <source>
        <dbReference type="PROSITE-ProRule" id="PRU10141"/>
    </source>
</evidence>
<dbReference type="InterPro" id="IPR008271">
    <property type="entry name" value="Ser/Thr_kinase_AS"/>
</dbReference>
<dbReference type="PANTHER" id="PTHR22974">
    <property type="entry name" value="MIXED LINEAGE PROTEIN KINASE"/>
    <property type="match status" value="1"/>
</dbReference>
<dbReference type="GO" id="GO:0004674">
    <property type="term" value="F:protein serine/threonine kinase activity"/>
    <property type="evidence" value="ECO:0007669"/>
    <property type="project" value="UniProtKB-KW"/>
</dbReference>
<accession>A0A1Y2BP31</accession>
<comment type="caution">
    <text evidence="9">The sequence shown here is derived from an EMBL/GenBank/DDBJ whole genome shotgun (WGS) entry which is preliminary data.</text>
</comment>
<evidence type="ECO:0000259" key="8">
    <source>
        <dbReference type="PROSITE" id="PS50011"/>
    </source>
</evidence>
<feature type="compositionally biased region" description="Polar residues" evidence="7">
    <location>
        <begin position="59"/>
        <end position="70"/>
    </location>
</feature>
<dbReference type="GO" id="GO:0005524">
    <property type="term" value="F:ATP binding"/>
    <property type="evidence" value="ECO:0007669"/>
    <property type="project" value="UniProtKB-UniRule"/>
</dbReference>
<feature type="domain" description="Protein kinase" evidence="8">
    <location>
        <begin position="320"/>
        <end position="586"/>
    </location>
</feature>
<dbReference type="OrthoDB" id="20524at2759"/>
<dbReference type="FunFam" id="3.30.200.20:FF:000131">
    <property type="entry name" value="Dual specificity protein kinase TTK"/>
    <property type="match status" value="1"/>
</dbReference>
<keyword evidence="1" id="KW-0723">Serine/threonine-protein kinase</keyword>
<protein>
    <submittedName>
        <fullName evidence="9">Pkinase-domain-containing protein</fullName>
    </submittedName>
</protein>
<feature type="binding site" evidence="6">
    <location>
        <position position="348"/>
    </location>
    <ligand>
        <name>ATP</name>
        <dbReference type="ChEBI" id="CHEBI:30616"/>
    </ligand>
</feature>
<dbReference type="InterPro" id="IPR000719">
    <property type="entry name" value="Prot_kinase_dom"/>
</dbReference>
<dbReference type="EMBL" id="MCGO01000055">
    <property type="protein sequence ID" value="ORY36513.1"/>
    <property type="molecule type" value="Genomic_DNA"/>
</dbReference>
<evidence type="ECO:0000256" key="5">
    <source>
        <dbReference type="ARBA" id="ARBA00022840"/>
    </source>
</evidence>
<dbReference type="PANTHER" id="PTHR22974:SF21">
    <property type="entry name" value="DUAL SPECIFICITY PROTEIN KINASE TTK"/>
    <property type="match status" value="1"/>
</dbReference>
<dbReference type="Gene3D" id="1.10.510.10">
    <property type="entry name" value="Transferase(Phosphotransferase) domain 1"/>
    <property type="match status" value="1"/>
</dbReference>
<dbReference type="AlphaFoldDB" id="A0A1Y2BP31"/>
<feature type="compositionally biased region" description="Pro residues" evidence="7">
    <location>
        <begin position="193"/>
        <end position="208"/>
    </location>
</feature>
<dbReference type="SMR" id="A0A1Y2BP31"/>
<keyword evidence="4 9" id="KW-0418">Kinase</keyword>
<dbReference type="CDD" id="cd14131">
    <property type="entry name" value="PKc_Mps1"/>
    <property type="match status" value="1"/>
</dbReference>
<dbReference type="InterPro" id="IPR027084">
    <property type="entry name" value="Mps1_cat"/>
</dbReference>
<evidence type="ECO:0000256" key="7">
    <source>
        <dbReference type="SAM" id="MobiDB-lite"/>
    </source>
</evidence>
<keyword evidence="5 6" id="KW-0067">ATP-binding</keyword>
<organism evidence="9 10">
    <name type="scientific">Rhizoclosmatium globosum</name>
    <dbReference type="NCBI Taxonomy" id="329046"/>
    <lineage>
        <taxon>Eukaryota</taxon>
        <taxon>Fungi</taxon>
        <taxon>Fungi incertae sedis</taxon>
        <taxon>Chytridiomycota</taxon>
        <taxon>Chytridiomycota incertae sedis</taxon>
        <taxon>Chytridiomycetes</taxon>
        <taxon>Chytridiales</taxon>
        <taxon>Chytriomycetaceae</taxon>
        <taxon>Rhizoclosmatium</taxon>
    </lineage>
</organism>
<dbReference type="GO" id="GO:0033316">
    <property type="term" value="P:meiotic spindle assembly checkpoint signaling"/>
    <property type="evidence" value="ECO:0007669"/>
    <property type="project" value="TreeGrafter"/>
</dbReference>
<dbReference type="PROSITE" id="PS00107">
    <property type="entry name" value="PROTEIN_KINASE_ATP"/>
    <property type="match status" value="1"/>
</dbReference>
<evidence type="ECO:0000313" key="10">
    <source>
        <dbReference type="Proteomes" id="UP000193642"/>
    </source>
</evidence>
<reference evidence="9 10" key="1">
    <citation type="submission" date="2016-07" db="EMBL/GenBank/DDBJ databases">
        <title>Pervasive Adenine N6-methylation of Active Genes in Fungi.</title>
        <authorList>
            <consortium name="DOE Joint Genome Institute"/>
            <person name="Mondo S.J."/>
            <person name="Dannebaum R.O."/>
            <person name="Kuo R.C."/>
            <person name="Labutti K."/>
            <person name="Haridas S."/>
            <person name="Kuo A."/>
            <person name="Salamov A."/>
            <person name="Ahrendt S.R."/>
            <person name="Lipzen A."/>
            <person name="Sullivan W."/>
            <person name="Andreopoulos W.B."/>
            <person name="Clum A."/>
            <person name="Lindquist E."/>
            <person name="Daum C."/>
            <person name="Ramamoorthy G.K."/>
            <person name="Gryganskyi A."/>
            <person name="Culley D."/>
            <person name="Magnuson J.K."/>
            <person name="James T.Y."/>
            <person name="O'Malley M.A."/>
            <person name="Stajich J.E."/>
            <person name="Spatafora J.W."/>
            <person name="Visel A."/>
            <person name="Grigoriev I.V."/>
        </authorList>
    </citation>
    <scope>NUCLEOTIDE SEQUENCE [LARGE SCALE GENOMIC DNA]</scope>
    <source>
        <strain evidence="9 10">JEL800</strain>
    </source>
</reference>
<dbReference type="SUPFAM" id="SSF56112">
    <property type="entry name" value="Protein kinase-like (PK-like)"/>
    <property type="match status" value="1"/>
</dbReference>
<dbReference type="Gene3D" id="3.30.200.20">
    <property type="entry name" value="Phosphorylase Kinase, domain 1"/>
    <property type="match status" value="1"/>
</dbReference>
<evidence type="ECO:0000256" key="1">
    <source>
        <dbReference type="ARBA" id="ARBA00022527"/>
    </source>
</evidence>
<feature type="region of interest" description="Disordered" evidence="7">
    <location>
        <begin position="30"/>
        <end position="303"/>
    </location>
</feature>
<dbReference type="GO" id="GO:0005634">
    <property type="term" value="C:nucleus"/>
    <property type="evidence" value="ECO:0007669"/>
    <property type="project" value="TreeGrafter"/>
</dbReference>
<proteinExistence type="predicted"/>
<dbReference type="Proteomes" id="UP000193642">
    <property type="component" value="Unassembled WGS sequence"/>
</dbReference>
<gene>
    <name evidence="9" type="ORF">BCR33DRAFT_701580</name>
</gene>
<evidence type="ECO:0000256" key="2">
    <source>
        <dbReference type="ARBA" id="ARBA00022679"/>
    </source>
</evidence>
<dbReference type="PROSITE" id="PS00108">
    <property type="entry name" value="PROTEIN_KINASE_ST"/>
    <property type="match status" value="1"/>
</dbReference>
<evidence type="ECO:0000313" key="9">
    <source>
        <dbReference type="EMBL" id="ORY36513.1"/>
    </source>
</evidence>
<dbReference type="GO" id="GO:0098813">
    <property type="term" value="P:nuclear chromosome segregation"/>
    <property type="evidence" value="ECO:0007669"/>
    <property type="project" value="UniProtKB-ARBA"/>
</dbReference>
<dbReference type="Pfam" id="PF00069">
    <property type="entry name" value="Pkinase"/>
    <property type="match status" value="1"/>
</dbReference>